<evidence type="ECO:0000256" key="4">
    <source>
        <dbReference type="ARBA" id="ARBA00020268"/>
    </source>
</evidence>
<reference evidence="14" key="1">
    <citation type="submission" date="2020-08" db="EMBL/GenBank/DDBJ databases">
        <title>Genome public.</title>
        <authorList>
            <person name="Liu C."/>
            <person name="Sun Q."/>
        </authorList>
    </citation>
    <scope>NUCLEOTIDE SEQUENCE</scope>
    <source>
        <strain evidence="14">H8</strain>
    </source>
</reference>
<dbReference type="PIRSF" id="PIRSF006603">
    <property type="entry name" value="DinF"/>
    <property type="match status" value="1"/>
</dbReference>
<evidence type="ECO:0000256" key="11">
    <source>
        <dbReference type="ARBA" id="ARBA00023136"/>
    </source>
</evidence>
<dbReference type="PANTHER" id="PTHR43298">
    <property type="entry name" value="MULTIDRUG RESISTANCE PROTEIN NORM-RELATED"/>
    <property type="match status" value="1"/>
</dbReference>
<dbReference type="InterPro" id="IPR048279">
    <property type="entry name" value="MdtK-like"/>
</dbReference>
<keyword evidence="10" id="KW-0406">Ion transport</keyword>
<sequence length="454" mass="49161">MCSGSLFPKIVKFSIPVILTSLLQLLYNAVDIIVVGRYVGSTALAAVGSTSSLINLIVNAFIGLSVGTGVLLAQNVGANDYDKAHDAVHTAMLTSLVSGIMVSIFGFFSCRALLHAMGSPDDVIDKATLYMKIYFLGMPAFMIYTFGSVIMRTVGDTKRPLFFLSISGLVNVVLNLITVIKFDMGVAGVAIATIVSQYISAIFVVLSLIKTDGICRLYLKELKIHGATLLKMVKIGLPVAIQSSIFSFSNVIIQSSINSFGSDTVAGNAAAANIEGFLYSIMNAFGQAATTFSGQNFGAKQFRRVNSTLKICLLFTGAVGLVLGPLLYVFGTPLLKIYSPDNLNAIYFGMIRLKYICLLYVTCGIMEVFTGVIRGTGSTVMPMVVSIFGVCGVRIVWIFTAFQYVHTLDCLYLSYVLSWTFTSLVHFFCYLYIKKKVLKPSDKTIPQAAFKAPE</sequence>
<evidence type="ECO:0000256" key="9">
    <source>
        <dbReference type="ARBA" id="ARBA00022989"/>
    </source>
</evidence>
<dbReference type="NCBIfam" id="TIGR00797">
    <property type="entry name" value="matE"/>
    <property type="match status" value="1"/>
</dbReference>
<keyword evidence="6" id="KW-0050">Antiport</keyword>
<dbReference type="GO" id="GO:0015297">
    <property type="term" value="F:antiporter activity"/>
    <property type="evidence" value="ECO:0007669"/>
    <property type="project" value="UniProtKB-KW"/>
</dbReference>
<dbReference type="EMBL" id="JACRSU010000002">
    <property type="protein sequence ID" value="MBC8540466.1"/>
    <property type="molecule type" value="Genomic_DNA"/>
</dbReference>
<keyword evidence="7" id="KW-1003">Cell membrane</keyword>
<keyword evidence="11 13" id="KW-0472">Membrane</keyword>
<comment type="function">
    <text evidence="1">Multidrug efflux pump.</text>
</comment>
<proteinExistence type="inferred from homology"/>
<comment type="similarity">
    <text evidence="3">Belongs to the multi antimicrobial extrusion (MATE) (TC 2.A.66.1) family.</text>
</comment>
<feature type="transmembrane region" description="Helical" evidence="13">
    <location>
        <begin position="351"/>
        <end position="373"/>
    </location>
</feature>
<dbReference type="GO" id="GO:0005886">
    <property type="term" value="C:plasma membrane"/>
    <property type="evidence" value="ECO:0007669"/>
    <property type="project" value="UniProtKB-SubCell"/>
</dbReference>
<gene>
    <name evidence="14" type="ORF">H8698_05695</name>
</gene>
<organism evidence="14 15">
    <name type="scientific">Congzhengia minquanensis</name>
    <dbReference type="NCBI Taxonomy" id="2763657"/>
    <lineage>
        <taxon>Bacteria</taxon>
        <taxon>Bacillati</taxon>
        <taxon>Bacillota</taxon>
        <taxon>Clostridia</taxon>
        <taxon>Eubacteriales</taxon>
        <taxon>Oscillospiraceae</taxon>
        <taxon>Congzhengia</taxon>
    </lineage>
</organism>
<comment type="caution">
    <text evidence="14">The sequence shown here is derived from an EMBL/GenBank/DDBJ whole genome shotgun (WGS) entry which is preliminary data.</text>
</comment>
<evidence type="ECO:0000256" key="8">
    <source>
        <dbReference type="ARBA" id="ARBA00022692"/>
    </source>
</evidence>
<keyword evidence="8 13" id="KW-0812">Transmembrane</keyword>
<dbReference type="GO" id="GO:0006811">
    <property type="term" value="P:monoatomic ion transport"/>
    <property type="evidence" value="ECO:0007669"/>
    <property type="project" value="UniProtKB-KW"/>
</dbReference>
<dbReference type="InterPro" id="IPR050222">
    <property type="entry name" value="MATE_MdtK"/>
</dbReference>
<dbReference type="Proteomes" id="UP000611762">
    <property type="component" value="Unassembled WGS sequence"/>
</dbReference>
<dbReference type="GO" id="GO:0042910">
    <property type="term" value="F:xenobiotic transmembrane transporter activity"/>
    <property type="evidence" value="ECO:0007669"/>
    <property type="project" value="InterPro"/>
</dbReference>
<dbReference type="AlphaFoldDB" id="A0A926DLG2"/>
<feature type="transmembrane region" description="Helical" evidence="13">
    <location>
        <begin position="93"/>
        <end position="114"/>
    </location>
</feature>
<evidence type="ECO:0000256" key="3">
    <source>
        <dbReference type="ARBA" id="ARBA00010199"/>
    </source>
</evidence>
<keyword evidence="5" id="KW-0813">Transport</keyword>
<keyword evidence="9 13" id="KW-1133">Transmembrane helix</keyword>
<feature type="transmembrane region" description="Helical" evidence="13">
    <location>
        <begin position="311"/>
        <end position="331"/>
    </location>
</feature>
<evidence type="ECO:0000313" key="15">
    <source>
        <dbReference type="Proteomes" id="UP000611762"/>
    </source>
</evidence>
<evidence type="ECO:0000256" key="13">
    <source>
        <dbReference type="SAM" id="Phobius"/>
    </source>
</evidence>
<feature type="transmembrane region" description="Helical" evidence="13">
    <location>
        <begin position="412"/>
        <end position="433"/>
    </location>
</feature>
<dbReference type="CDD" id="cd13138">
    <property type="entry name" value="MATE_yoeA_like"/>
    <property type="match status" value="1"/>
</dbReference>
<feature type="transmembrane region" description="Helical" evidence="13">
    <location>
        <begin position="17"/>
        <end position="40"/>
    </location>
</feature>
<evidence type="ECO:0000256" key="10">
    <source>
        <dbReference type="ARBA" id="ARBA00023065"/>
    </source>
</evidence>
<dbReference type="Pfam" id="PF01554">
    <property type="entry name" value="MatE"/>
    <property type="match status" value="2"/>
</dbReference>
<feature type="transmembrane region" description="Helical" evidence="13">
    <location>
        <begin position="380"/>
        <end position="400"/>
    </location>
</feature>
<protein>
    <recommendedName>
        <fullName evidence="4">Probable multidrug resistance protein NorM</fullName>
    </recommendedName>
    <alternativeName>
        <fullName evidence="12">Multidrug-efflux transporter</fullName>
    </alternativeName>
</protein>
<dbReference type="InterPro" id="IPR002528">
    <property type="entry name" value="MATE_fam"/>
</dbReference>
<evidence type="ECO:0000256" key="7">
    <source>
        <dbReference type="ARBA" id="ARBA00022475"/>
    </source>
</evidence>
<feature type="transmembrane region" description="Helical" evidence="13">
    <location>
        <begin position="161"/>
        <end position="180"/>
    </location>
</feature>
<evidence type="ECO:0000256" key="1">
    <source>
        <dbReference type="ARBA" id="ARBA00003408"/>
    </source>
</evidence>
<evidence type="ECO:0000256" key="12">
    <source>
        <dbReference type="ARBA" id="ARBA00031636"/>
    </source>
</evidence>
<feature type="transmembrane region" description="Helical" evidence="13">
    <location>
        <begin position="186"/>
        <end position="209"/>
    </location>
</feature>
<evidence type="ECO:0000256" key="5">
    <source>
        <dbReference type="ARBA" id="ARBA00022448"/>
    </source>
</evidence>
<feature type="transmembrane region" description="Helical" evidence="13">
    <location>
        <begin position="134"/>
        <end position="154"/>
    </location>
</feature>
<feature type="transmembrane region" description="Helical" evidence="13">
    <location>
        <begin position="52"/>
        <end position="73"/>
    </location>
</feature>
<accession>A0A926DLG2</accession>
<comment type="subcellular location">
    <subcellularLocation>
        <location evidence="2">Cell membrane</location>
        <topology evidence="2">Multi-pass membrane protein</topology>
    </subcellularLocation>
</comment>
<dbReference type="PANTHER" id="PTHR43298:SF2">
    <property type="entry name" value="FMN_FAD EXPORTER YEEO-RELATED"/>
    <property type="match status" value="1"/>
</dbReference>
<name>A0A926DLG2_9FIRM</name>
<keyword evidence="15" id="KW-1185">Reference proteome</keyword>
<evidence type="ECO:0000256" key="2">
    <source>
        <dbReference type="ARBA" id="ARBA00004651"/>
    </source>
</evidence>
<evidence type="ECO:0000313" key="14">
    <source>
        <dbReference type="EMBL" id="MBC8540466.1"/>
    </source>
</evidence>
<evidence type="ECO:0000256" key="6">
    <source>
        <dbReference type="ARBA" id="ARBA00022449"/>
    </source>
</evidence>